<dbReference type="Gene3D" id="3.30.40.10">
    <property type="entry name" value="Zinc/RING finger domain, C3HC4 (zinc finger)"/>
    <property type="match status" value="1"/>
</dbReference>
<dbReference type="WBParaSite" id="PgR015_g088_t02">
    <property type="protein sequence ID" value="PgR015_g088_t02"/>
    <property type="gene ID" value="PgR015_g088"/>
</dbReference>
<keyword evidence="4" id="KW-0812">Transmembrane</keyword>
<keyword evidence="1 3" id="KW-0863">Zinc-finger</keyword>
<proteinExistence type="predicted"/>
<dbReference type="AlphaFoldDB" id="A0A915ATN5"/>
<evidence type="ECO:0000256" key="2">
    <source>
        <dbReference type="ARBA" id="ARBA00022833"/>
    </source>
</evidence>
<feature type="domain" description="RING-type" evidence="5">
    <location>
        <begin position="242"/>
        <end position="282"/>
    </location>
</feature>
<keyword evidence="4" id="KW-1133">Transmembrane helix</keyword>
<dbReference type="Pfam" id="PF13920">
    <property type="entry name" value="zf-C3HC4_3"/>
    <property type="match status" value="1"/>
</dbReference>
<keyword evidence="6" id="KW-1185">Reference proteome</keyword>
<keyword evidence="4" id="KW-0472">Membrane</keyword>
<evidence type="ECO:0000313" key="7">
    <source>
        <dbReference type="WBParaSite" id="PgR015_g088_t02"/>
    </source>
</evidence>
<feature type="transmembrane region" description="Helical" evidence="4">
    <location>
        <begin position="82"/>
        <end position="109"/>
    </location>
</feature>
<protein>
    <submittedName>
        <fullName evidence="7">RING-type domain-containing protein</fullName>
    </submittedName>
</protein>
<evidence type="ECO:0000256" key="4">
    <source>
        <dbReference type="SAM" id="Phobius"/>
    </source>
</evidence>
<sequence length="293" mass="33540">MEECSERVPLSSTFSARKQQWRCSAGVGRQPQLKESFWQCFDPFVQLADEYVTFCDTVFSGLIRLVLRIMDTITTSRSPIEILSNAFASLPSLFFSFVTSIVYALFYVLTLPFRILFYTIFYHPFASFIVFLLIVSAVFAVMVFVRRLSVAHLCRVLWRTLAPYAYVCLRALVLLLFPQLSVVFNTLQLLFSPLIGFFSLILCLPVRLARRRSVRAAPRRREAVIPPEDSGDESTRGERLLCCVCLLREKSVLLQPCNHICLCSPCSVELLHSSNPQCPLCRTKIRSYVEVYL</sequence>
<accession>A0A915ATN5</accession>
<keyword evidence="1 3" id="KW-0479">Metal-binding</keyword>
<evidence type="ECO:0000259" key="5">
    <source>
        <dbReference type="PROSITE" id="PS50089"/>
    </source>
</evidence>
<reference evidence="7" key="1">
    <citation type="submission" date="2022-11" db="UniProtKB">
        <authorList>
            <consortium name="WormBaseParasite"/>
        </authorList>
    </citation>
    <scope>IDENTIFICATION</scope>
</reference>
<feature type="transmembrane region" description="Helical" evidence="4">
    <location>
        <begin position="121"/>
        <end position="144"/>
    </location>
</feature>
<dbReference type="InterPro" id="IPR001841">
    <property type="entry name" value="Znf_RING"/>
</dbReference>
<feature type="transmembrane region" description="Helical" evidence="4">
    <location>
        <begin position="156"/>
        <end position="177"/>
    </location>
</feature>
<dbReference type="GO" id="GO:0016567">
    <property type="term" value="P:protein ubiquitination"/>
    <property type="evidence" value="ECO:0007669"/>
    <property type="project" value="TreeGrafter"/>
</dbReference>
<name>A0A915ATN5_PARUN</name>
<keyword evidence="2" id="KW-0862">Zinc</keyword>
<dbReference type="GO" id="GO:0008270">
    <property type="term" value="F:zinc ion binding"/>
    <property type="evidence" value="ECO:0007669"/>
    <property type="project" value="UniProtKB-KW"/>
</dbReference>
<dbReference type="Proteomes" id="UP000887569">
    <property type="component" value="Unplaced"/>
</dbReference>
<dbReference type="PANTHER" id="PTHR22696">
    <property type="entry name" value="E3 UBIQUITIN-PROTEIN LIGASE RNF26"/>
    <property type="match status" value="1"/>
</dbReference>
<dbReference type="PANTHER" id="PTHR22696:SF1">
    <property type="entry name" value="E3 UBIQUITIN-PROTEIN LIGASE RNF26"/>
    <property type="match status" value="1"/>
</dbReference>
<dbReference type="SUPFAM" id="SSF57850">
    <property type="entry name" value="RING/U-box"/>
    <property type="match status" value="1"/>
</dbReference>
<dbReference type="GO" id="GO:0006511">
    <property type="term" value="P:ubiquitin-dependent protein catabolic process"/>
    <property type="evidence" value="ECO:0007669"/>
    <property type="project" value="TreeGrafter"/>
</dbReference>
<dbReference type="PROSITE" id="PS50089">
    <property type="entry name" value="ZF_RING_2"/>
    <property type="match status" value="1"/>
</dbReference>
<evidence type="ECO:0000256" key="3">
    <source>
        <dbReference type="PROSITE-ProRule" id="PRU00175"/>
    </source>
</evidence>
<dbReference type="GO" id="GO:0061630">
    <property type="term" value="F:ubiquitin protein ligase activity"/>
    <property type="evidence" value="ECO:0007669"/>
    <property type="project" value="TreeGrafter"/>
</dbReference>
<evidence type="ECO:0000256" key="1">
    <source>
        <dbReference type="ARBA" id="ARBA00022771"/>
    </source>
</evidence>
<feature type="transmembrane region" description="Helical" evidence="4">
    <location>
        <begin position="189"/>
        <end position="209"/>
    </location>
</feature>
<dbReference type="InterPro" id="IPR013083">
    <property type="entry name" value="Znf_RING/FYVE/PHD"/>
</dbReference>
<organism evidence="6 7">
    <name type="scientific">Parascaris univalens</name>
    <name type="common">Nematode worm</name>
    <dbReference type="NCBI Taxonomy" id="6257"/>
    <lineage>
        <taxon>Eukaryota</taxon>
        <taxon>Metazoa</taxon>
        <taxon>Ecdysozoa</taxon>
        <taxon>Nematoda</taxon>
        <taxon>Chromadorea</taxon>
        <taxon>Rhabditida</taxon>
        <taxon>Spirurina</taxon>
        <taxon>Ascaridomorpha</taxon>
        <taxon>Ascaridoidea</taxon>
        <taxon>Ascarididae</taxon>
        <taxon>Parascaris</taxon>
    </lineage>
</organism>
<evidence type="ECO:0000313" key="6">
    <source>
        <dbReference type="Proteomes" id="UP000887569"/>
    </source>
</evidence>